<keyword evidence="2" id="KW-0449">Lipoprotein</keyword>
<feature type="compositionally biased region" description="Low complexity" evidence="1">
    <location>
        <begin position="84"/>
        <end position="104"/>
    </location>
</feature>
<evidence type="ECO:0000313" key="3">
    <source>
        <dbReference type="Proteomes" id="UP000053899"/>
    </source>
</evidence>
<reference evidence="2 3" key="1">
    <citation type="submission" date="2012-04" db="EMBL/GenBank/DDBJ databases">
        <title>Improved High-Quality Draft sequence of Leptothrix ochracea L12.</title>
        <authorList>
            <consortium name="US DOE Joint Genome Institute"/>
            <person name="Lucas S."/>
            <person name="Han J."/>
            <person name="Lapidus A."/>
            <person name="Cheng J.-F."/>
            <person name="Goodwin L."/>
            <person name="Pitluck S."/>
            <person name="Peters L."/>
            <person name="Zeytun A."/>
            <person name="Detter J.C."/>
            <person name="Han C."/>
            <person name="Tapia R."/>
            <person name="Land M."/>
            <person name="Hauser L."/>
            <person name="Kyrpides N."/>
            <person name="Ivanova N."/>
            <person name="Pagani I."/>
            <person name="Stepanauskas R."/>
            <person name="Masland D."/>
            <person name="Poulton N."/>
            <person name="Emerson D."/>
            <person name="Fleming E."/>
            <person name="Woyke T."/>
        </authorList>
    </citation>
    <scope>NUCLEOTIDE SEQUENCE [LARGE SCALE GENOMIC DNA]</scope>
    <source>
        <strain evidence="2 3">L12</strain>
    </source>
</reference>
<dbReference type="EMBL" id="JH660679">
    <property type="protein sequence ID" value="EIM31511.1"/>
    <property type="molecule type" value="Genomic_DNA"/>
</dbReference>
<organism evidence="2 3">
    <name type="scientific">Leptothrix ochracea L12</name>
    <dbReference type="NCBI Taxonomy" id="735332"/>
    <lineage>
        <taxon>Bacteria</taxon>
        <taxon>Pseudomonadati</taxon>
        <taxon>Pseudomonadota</taxon>
        <taxon>Betaproteobacteria</taxon>
        <taxon>Burkholderiales</taxon>
        <taxon>Sphaerotilaceae</taxon>
        <taxon>Leptothrix</taxon>
    </lineage>
</organism>
<feature type="region of interest" description="Disordered" evidence="1">
    <location>
        <begin position="76"/>
        <end position="105"/>
    </location>
</feature>
<sequence length="404" mass="43967">MTLKRMISTPLTFSPSPMNTRGWRVTVLSFGLVGLVGCASDTPITSKLDYRTVTVHGPIIEIPPDLTQLNSDPRYQPMGGGGEAVSANAAGKAASGATDSSASSRTIASLNRSGVRVERDGNQRWLVSPKQPEDIWPILHSFWGENGFKISFERPEIGIMDTDWAENRAKLPQDFLRRAVLSKIAEDSYDTGERDRYHTRIERIPGGGTEIYVSHRGIADVGAGAGAGRFQSRQNDPSLEAEMLSRLMLRLANLDAVAQPSGTALASQASAAVRNATPTTTRARMLPGKPAASMQIDEAPDRAWRRLGLALDRSGFTVEDRDRSQGIYDVRYVDPKLAGKEEPGLLSKIFTGAKAEGYSGTRYRLILKELSTTSSVVSIHDPQGSPQNDDNAHSIITMLVNEMR</sequence>
<dbReference type="InterPro" id="IPR042268">
    <property type="entry name" value="BamC_C"/>
</dbReference>
<dbReference type="RefSeq" id="WP_009756632.1">
    <property type="nucleotide sequence ID" value="NZ_JH660679.1"/>
</dbReference>
<evidence type="ECO:0000256" key="1">
    <source>
        <dbReference type="SAM" id="MobiDB-lite"/>
    </source>
</evidence>
<gene>
    <name evidence="2" type="ORF">LepocDRAFT_00002420</name>
</gene>
<dbReference type="GeneID" id="92352221"/>
<dbReference type="Proteomes" id="UP000053899">
    <property type="component" value="Unassembled WGS sequence"/>
</dbReference>
<dbReference type="Pfam" id="PF06804">
    <property type="entry name" value="Lipoprotein_18"/>
    <property type="match status" value="1"/>
</dbReference>
<protein>
    <submittedName>
        <fullName evidence="2">Putative lipoprotein</fullName>
    </submittedName>
</protein>
<dbReference type="InterPro" id="IPR010653">
    <property type="entry name" value="NlpB/DapX"/>
</dbReference>
<dbReference type="Gene3D" id="3.30.310.170">
    <property type="entry name" value="Outer membrane protein assembly factor BamC"/>
    <property type="match status" value="1"/>
</dbReference>
<evidence type="ECO:0000313" key="2">
    <source>
        <dbReference type="EMBL" id="EIM31511.1"/>
    </source>
</evidence>
<dbReference type="AlphaFoldDB" id="I4Z5L9"/>
<keyword evidence="3" id="KW-1185">Reference proteome</keyword>
<accession>I4Z5L9</accession>
<dbReference type="HOGENOM" id="CLU_056157_0_0_4"/>
<name>I4Z5L9_9BURK</name>
<proteinExistence type="predicted"/>